<dbReference type="InterPro" id="IPR045886">
    <property type="entry name" value="ThiF/MoeB/HesA"/>
</dbReference>
<proteinExistence type="predicted"/>
<keyword evidence="1" id="KW-0175">Coiled coil</keyword>
<dbReference type="Gene3D" id="3.40.50.720">
    <property type="entry name" value="NAD(P)-binding Rossmann-like Domain"/>
    <property type="match status" value="1"/>
</dbReference>
<evidence type="ECO:0000313" key="4">
    <source>
        <dbReference type="Proteomes" id="UP001153292"/>
    </source>
</evidence>
<protein>
    <recommendedName>
        <fullName evidence="2">THIF-type NAD/FAD binding fold domain-containing protein</fullName>
    </recommendedName>
</protein>
<accession>A0ABN8EBB2</accession>
<feature type="coiled-coil region" evidence="1">
    <location>
        <begin position="4"/>
        <end position="31"/>
    </location>
</feature>
<sequence>MDRVTVLEEEIANLRMILQQKEAELYELKKECIRESHAQLGSTNHTTPELNNLLKTHCSARLPKWAIVRYSRQILLPDIGVKGQEKLCSARVLVVGAGGLGCPAAVYLAGAGVGDIGIVDYDDVEITNIHRQILHSERDECMSKAESAAHKLRSINSHIKVTPYNVQLDSSNAVDIASGYDVVLDCTDNVPTRYLLNDLCVMTGLPLISGSALKMEGQLTIYGYRADRNCNEKNASYRGPCYRCIFPTPPPPQAVGSCSANGVAGPVPGVIGTLQALEAIKMIVGLTHEKMLIERMLLFDGEDMTFKIVNLRGQNQQCAVCSQTPSITRLIDYEAFCKSQAKEKPITLPVTERRRVEKQKRMTGKSYYGFRKTDRDKRAWVQDVPKSERKIGPPCSSDLCQKGTARHCNEFDEEARKEMFRHFWHDLDWKGKRDYVKTLVDVVPPKRRRKKDAISRKGDSKLYHLRNKGERLLVCRLMFLNTLGLKEAMLRSWLTCTDKPRSPKKPLKSLNVDSYIDALPVCPPKCEICRNSCVQIRYLNLSHVKNIYQLYVEYMKEMKSRNISPASRKTFCKVVSLRNLRVFKPKNENDVCDLVSQHNAIPSYSYQNVDIGKEGLNHDMPTEYFYGEDQLLL</sequence>
<dbReference type="PANTHER" id="PTHR10953:SF102">
    <property type="entry name" value="ADENYLYLTRANSFERASE AND SULFURTRANSFERASE MOCS3"/>
    <property type="match status" value="1"/>
</dbReference>
<feature type="domain" description="THIF-type NAD/FAD binding fold" evidence="2">
    <location>
        <begin position="70"/>
        <end position="319"/>
    </location>
</feature>
<dbReference type="SUPFAM" id="SSF69572">
    <property type="entry name" value="Activating enzymes of the ubiquitin-like proteins"/>
    <property type="match status" value="1"/>
</dbReference>
<keyword evidence="4" id="KW-1185">Reference proteome</keyword>
<dbReference type="Proteomes" id="UP001153292">
    <property type="component" value="Chromosome 27"/>
</dbReference>
<dbReference type="PANTHER" id="PTHR10953">
    <property type="entry name" value="UBIQUITIN-ACTIVATING ENZYME E1"/>
    <property type="match status" value="1"/>
</dbReference>
<dbReference type="EMBL" id="OU963920">
    <property type="protein sequence ID" value="CAH0688111.1"/>
    <property type="molecule type" value="Genomic_DNA"/>
</dbReference>
<dbReference type="NCBIfam" id="NF004281">
    <property type="entry name" value="PRK05690.1"/>
    <property type="match status" value="1"/>
</dbReference>
<name>A0ABN8EBB2_CHISP</name>
<dbReference type="InterPro" id="IPR035985">
    <property type="entry name" value="Ubiquitin-activating_enz"/>
</dbReference>
<evidence type="ECO:0000259" key="2">
    <source>
        <dbReference type="Pfam" id="PF00899"/>
    </source>
</evidence>
<dbReference type="InterPro" id="IPR000594">
    <property type="entry name" value="ThiF_NAD_FAD-bd"/>
</dbReference>
<evidence type="ECO:0000313" key="3">
    <source>
        <dbReference type="EMBL" id="CAH0688111.1"/>
    </source>
</evidence>
<evidence type="ECO:0000256" key="1">
    <source>
        <dbReference type="SAM" id="Coils"/>
    </source>
</evidence>
<organism evidence="3 4">
    <name type="scientific">Chilo suppressalis</name>
    <name type="common">Asiatic rice borer moth</name>
    <dbReference type="NCBI Taxonomy" id="168631"/>
    <lineage>
        <taxon>Eukaryota</taxon>
        <taxon>Metazoa</taxon>
        <taxon>Ecdysozoa</taxon>
        <taxon>Arthropoda</taxon>
        <taxon>Hexapoda</taxon>
        <taxon>Insecta</taxon>
        <taxon>Pterygota</taxon>
        <taxon>Neoptera</taxon>
        <taxon>Endopterygota</taxon>
        <taxon>Lepidoptera</taxon>
        <taxon>Glossata</taxon>
        <taxon>Ditrysia</taxon>
        <taxon>Pyraloidea</taxon>
        <taxon>Crambidae</taxon>
        <taxon>Crambinae</taxon>
        <taxon>Chilo</taxon>
    </lineage>
</organism>
<reference evidence="3" key="1">
    <citation type="submission" date="2021-12" db="EMBL/GenBank/DDBJ databases">
        <authorList>
            <person name="King R."/>
        </authorList>
    </citation>
    <scope>NUCLEOTIDE SEQUENCE</scope>
</reference>
<dbReference type="Pfam" id="PF00899">
    <property type="entry name" value="ThiF"/>
    <property type="match status" value="1"/>
</dbReference>
<gene>
    <name evidence="3" type="ORF">CHILSU_LOCUS7396</name>
</gene>
<dbReference type="CDD" id="cd00757">
    <property type="entry name" value="ThiF_MoeB_HesA_family"/>
    <property type="match status" value="1"/>
</dbReference>